<proteinExistence type="predicted"/>
<name>A0AAV5LCX8_9ROSI</name>
<evidence type="ECO:0000313" key="2">
    <source>
        <dbReference type="Proteomes" id="UP001054252"/>
    </source>
</evidence>
<gene>
    <name evidence="1" type="ORF">SLEP1_g43253</name>
</gene>
<reference evidence="1 2" key="1">
    <citation type="journal article" date="2021" name="Commun. Biol.">
        <title>The genome of Shorea leprosula (Dipterocarpaceae) highlights the ecological relevance of drought in aseasonal tropical rainforests.</title>
        <authorList>
            <person name="Ng K.K.S."/>
            <person name="Kobayashi M.J."/>
            <person name="Fawcett J.A."/>
            <person name="Hatakeyama M."/>
            <person name="Paape T."/>
            <person name="Ng C.H."/>
            <person name="Ang C.C."/>
            <person name="Tnah L.H."/>
            <person name="Lee C.T."/>
            <person name="Nishiyama T."/>
            <person name="Sese J."/>
            <person name="O'Brien M.J."/>
            <person name="Copetti D."/>
            <person name="Mohd Noor M.I."/>
            <person name="Ong R.C."/>
            <person name="Putra M."/>
            <person name="Sireger I.Z."/>
            <person name="Indrioko S."/>
            <person name="Kosugi Y."/>
            <person name="Izuno A."/>
            <person name="Isagi Y."/>
            <person name="Lee S.L."/>
            <person name="Shimizu K.K."/>
        </authorList>
    </citation>
    <scope>NUCLEOTIDE SEQUENCE [LARGE SCALE GENOMIC DNA]</scope>
    <source>
        <strain evidence="1">214</strain>
    </source>
</reference>
<sequence length="43" mass="5128">MTFYSFSYASILHDAYCDIRFSLFQVSIGDFFVFCQFISPKER</sequence>
<dbReference type="AlphaFoldDB" id="A0AAV5LCX8"/>
<protein>
    <submittedName>
        <fullName evidence="1">Uncharacterized protein</fullName>
    </submittedName>
</protein>
<dbReference type="EMBL" id="BPVZ01000108">
    <property type="protein sequence ID" value="GKV34920.1"/>
    <property type="molecule type" value="Genomic_DNA"/>
</dbReference>
<organism evidence="1 2">
    <name type="scientific">Rubroshorea leprosula</name>
    <dbReference type="NCBI Taxonomy" id="152421"/>
    <lineage>
        <taxon>Eukaryota</taxon>
        <taxon>Viridiplantae</taxon>
        <taxon>Streptophyta</taxon>
        <taxon>Embryophyta</taxon>
        <taxon>Tracheophyta</taxon>
        <taxon>Spermatophyta</taxon>
        <taxon>Magnoliopsida</taxon>
        <taxon>eudicotyledons</taxon>
        <taxon>Gunneridae</taxon>
        <taxon>Pentapetalae</taxon>
        <taxon>rosids</taxon>
        <taxon>malvids</taxon>
        <taxon>Malvales</taxon>
        <taxon>Dipterocarpaceae</taxon>
        <taxon>Rubroshorea</taxon>
    </lineage>
</organism>
<dbReference type="Proteomes" id="UP001054252">
    <property type="component" value="Unassembled WGS sequence"/>
</dbReference>
<keyword evidence="2" id="KW-1185">Reference proteome</keyword>
<comment type="caution">
    <text evidence="1">The sequence shown here is derived from an EMBL/GenBank/DDBJ whole genome shotgun (WGS) entry which is preliminary data.</text>
</comment>
<evidence type="ECO:0000313" key="1">
    <source>
        <dbReference type="EMBL" id="GKV34920.1"/>
    </source>
</evidence>
<accession>A0AAV5LCX8</accession>